<sequence>MEAKTTIAEILNGTNKIIVPSYQRAYAWEIPKEKRNRATQIDVFIQDLENYLNSNPTSPYYFGHFLFEKKGGLLFNIIDGQQRLTSIVIFLSAIFKSLREKRELTEKEEVLFENTIKRRSTVHFETVDYDNLLFKDYVITQDKKDKNGIDTESGKRIVAAFDYFVNLLKDKNEEYCTRMLAAVTTAVCTTHEVADESEAIQMFIFQNNRGKKPTNLEIIKAQFMYQVHLFGDDEKDAIIKDIKERFEKIYKSISSIEYKISEDDVLTYTLKVHFNSLWETNAVAKINEELTKNNGIEFVKEFTKSLAISFEHLTRFFGKDERENFSIHSLITLGGIGVAVPFILKAYRFGLPKTTIAELCQNFETVVLRNRLIGTRADITSRLTEVYINFTQNNTDIHPIIVRINFLKTTDFNWWNYWNNVELEKAIQGGLNHTTAKFILWKYENTLESEGKSGYSASRYDTIESPELEHMAPSTEPTLKPHGFGIYDEEFRNQHLNCLGNYLLLSKSHNCSVSNNPLKDKLESYNHSYQQREIKDFITESELWDKEAISKRKTKIIEFVMDNF</sequence>
<keyword evidence="4" id="KW-1185">Reference proteome</keyword>
<gene>
    <name evidence="3" type="ORF">SAMN04488130_103208</name>
</gene>
<dbReference type="InterPro" id="IPR011089">
    <property type="entry name" value="GmrSD_C"/>
</dbReference>
<evidence type="ECO:0008006" key="5">
    <source>
        <dbReference type="Google" id="ProtNLM"/>
    </source>
</evidence>
<proteinExistence type="predicted"/>
<dbReference type="Pfam" id="PF03235">
    <property type="entry name" value="GmrSD_N"/>
    <property type="match status" value="1"/>
</dbReference>
<dbReference type="Proteomes" id="UP000236737">
    <property type="component" value="Unassembled WGS sequence"/>
</dbReference>
<organism evidence="3 4">
    <name type="scientific">Flavobacterium urumqiense</name>
    <dbReference type="NCBI Taxonomy" id="935224"/>
    <lineage>
        <taxon>Bacteria</taxon>
        <taxon>Pseudomonadati</taxon>
        <taxon>Bacteroidota</taxon>
        <taxon>Flavobacteriia</taxon>
        <taxon>Flavobacteriales</taxon>
        <taxon>Flavobacteriaceae</taxon>
        <taxon>Flavobacterium</taxon>
    </lineage>
</organism>
<dbReference type="InterPro" id="IPR004919">
    <property type="entry name" value="GmrSD_N"/>
</dbReference>
<accession>A0A1H5VGI2</accession>
<dbReference type="Pfam" id="PF07510">
    <property type="entry name" value="GmrSD_C"/>
    <property type="match status" value="1"/>
</dbReference>
<evidence type="ECO:0000313" key="3">
    <source>
        <dbReference type="EMBL" id="SEF86300.1"/>
    </source>
</evidence>
<dbReference type="OrthoDB" id="9798761at2"/>
<dbReference type="PANTHER" id="PTHR35149:SF1">
    <property type="entry name" value="DUF5655 DOMAIN-CONTAINING PROTEIN"/>
    <property type="match status" value="1"/>
</dbReference>
<name>A0A1H5VGI2_9FLAO</name>
<dbReference type="RefSeq" id="WP_103999285.1">
    <property type="nucleotide sequence ID" value="NZ_FNVP01000003.1"/>
</dbReference>
<feature type="domain" description="GmrSD restriction endonucleases N-terminal" evidence="1">
    <location>
        <begin position="7"/>
        <end position="224"/>
    </location>
</feature>
<evidence type="ECO:0000259" key="1">
    <source>
        <dbReference type="Pfam" id="PF03235"/>
    </source>
</evidence>
<feature type="domain" description="GmrSD restriction endonucleases C-terminal" evidence="2">
    <location>
        <begin position="433"/>
        <end position="558"/>
    </location>
</feature>
<dbReference type="PANTHER" id="PTHR35149">
    <property type="entry name" value="SLL5132 PROTEIN"/>
    <property type="match status" value="1"/>
</dbReference>
<reference evidence="4" key="1">
    <citation type="submission" date="2016-10" db="EMBL/GenBank/DDBJ databases">
        <authorList>
            <person name="Varghese N."/>
            <person name="Submissions S."/>
        </authorList>
    </citation>
    <scope>NUCLEOTIDE SEQUENCE [LARGE SCALE GENOMIC DNA]</scope>
    <source>
        <strain evidence="4">CGMCC 1.9230</strain>
    </source>
</reference>
<dbReference type="EMBL" id="FNVP01000003">
    <property type="protein sequence ID" value="SEF86300.1"/>
    <property type="molecule type" value="Genomic_DNA"/>
</dbReference>
<evidence type="ECO:0000259" key="2">
    <source>
        <dbReference type="Pfam" id="PF07510"/>
    </source>
</evidence>
<protein>
    <recommendedName>
        <fullName evidence="5">DUF262 domain-containing protein</fullName>
    </recommendedName>
</protein>
<dbReference type="AlphaFoldDB" id="A0A1H5VGI2"/>
<evidence type="ECO:0000313" key="4">
    <source>
        <dbReference type="Proteomes" id="UP000236737"/>
    </source>
</evidence>